<evidence type="ECO:0000259" key="1">
    <source>
        <dbReference type="PROSITE" id="PS50035"/>
    </source>
</evidence>
<organism evidence="2 3">
    <name type="scientific">Dasania phycosphaerae</name>
    <dbReference type="NCBI Taxonomy" id="2950436"/>
    <lineage>
        <taxon>Bacteria</taxon>
        <taxon>Pseudomonadati</taxon>
        <taxon>Pseudomonadota</taxon>
        <taxon>Gammaproteobacteria</taxon>
        <taxon>Cellvibrionales</taxon>
        <taxon>Spongiibacteraceae</taxon>
        <taxon>Dasania</taxon>
    </lineage>
</organism>
<dbReference type="PROSITE" id="PS50035">
    <property type="entry name" value="PLD"/>
    <property type="match status" value="2"/>
</dbReference>
<comment type="caution">
    <text evidence="2">The sequence shown here is derived from an EMBL/GenBank/DDBJ whole genome shotgun (WGS) entry which is preliminary data.</text>
</comment>
<dbReference type="InterPro" id="IPR001736">
    <property type="entry name" value="PLipase_D/transphosphatidylase"/>
</dbReference>
<dbReference type="CDD" id="cd09159">
    <property type="entry name" value="PLDc_ybhO_like_2"/>
    <property type="match status" value="1"/>
</dbReference>
<dbReference type="SMART" id="SM00155">
    <property type="entry name" value="PLDc"/>
    <property type="match status" value="2"/>
</dbReference>
<dbReference type="AlphaFoldDB" id="A0A9J6RKG6"/>
<evidence type="ECO:0000313" key="2">
    <source>
        <dbReference type="EMBL" id="MCZ0864987.1"/>
    </source>
</evidence>
<feature type="domain" description="PLD phosphodiesterase" evidence="1">
    <location>
        <begin position="296"/>
        <end position="322"/>
    </location>
</feature>
<dbReference type="PIRSF" id="PIRSF000850">
    <property type="entry name" value="Phospholipase_D_PSS"/>
    <property type="match status" value="1"/>
</dbReference>
<dbReference type="PANTHER" id="PTHR21248:SF22">
    <property type="entry name" value="PHOSPHOLIPASE D"/>
    <property type="match status" value="1"/>
</dbReference>
<proteinExistence type="predicted"/>
<dbReference type="GO" id="GO:0032049">
    <property type="term" value="P:cardiolipin biosynthetic process"/>
    <property type="evidence" value="ECO:0007669"/>
    <property type="project" value="UniProtKB-ARBA"/>
</dbReference>
<dbReference type="Proteomes" id="UP001069090">
    <property type="component" value="Unassembled WGS sequence"/>
</dbReference>
<protein>
    <submittedName>
        <fullName evidence="2">Phospholipase D-like domain-containing protein</fullName>
    </submittedName>
</protein>
<dbReference type="PANTHER" id="PTHR21248">
    <property type="entry name" value="CARDIOLIPIN SYNTHASE"/>
    <property type="match status" value="1"/>
</dbReference>
<sequence length="381" mass="44485">MQAVTLKPYSWQQEALFDNAELYFEALISAISQAKQSIDLNFYIFNYDKTGRSIIAALAQAVKRKITVRVLIDGIGSYNSGLKAALELEKHGIEIRIFHPLPWQLSQYRRSAFEGNYFQKALHFFQKINHRDHRKLCIIDYKQLWTGSFNITDQHLSKANGGENWRDYGVMVCGANVAAISNNFDHFWQRSKTKQHPKTLPHHFQFYWHNFSHRSRKRKNHLLVKKINNAKQRIWIVSAYFAPSGRIIKALKLAAQRNIDVRVVVPRHSDVILFPYLANSYYHDLLSSGIRIYEYLPSFLHAKAMIIDEFYLLGSSNLNHRSSLHDLELDIILTQPSSQQQLSNFILSDIDQAFEIKRDDFKHSLIQKALGTIARMLRYWM</sequence>
<feature type="domain" description="PLD phosphodiesterase" evidence="1">
    <location>
        <begin position="128"/>
        <end position="155"/>
    </location>
</feature>
<dbReference type="RefSeq" id="WP_258331141.1">
    <property type="nucleotide sequence ID" value="NZ_JAPTGG010000005.1"/>
</dbReference>
<dbReference type="Pfam" id="PF13091">
    <property type="entry name" value="PLDc_2"/>
    <property type="match status" value="2"/>
</dbReference>
<evidence type="ECO:0000313" key="3">
    <source>
        <dbReference type="Proteomes" id="UP001069090"/>
    </source>
</evidence>
<dbReference type="EMBL" id="JAPTGG010000005">
    <property type="protein sequence ID" value="MCZ0864987.1"/>
    <property type="molecule type" value="Genomic_DNA"/>
</dbReference>
<gene>
    <name evidence="2" type="ORF">O0V09_07230</name>
</gene>
<dbReference type="SUPFAM" id="SSF56024">
    <property type="entry name" value="Phospholipase D/nuclease"/>
    <property type="match status" value="2"/>
</dbReference>
<keyword evidence="3" id="KW-1185">Reference proteome</keyword>
<reference evidence="2 3" key="1">
    <citation type="submission" date="2022-12" db="EMBL/GenBank/DDBJ databases">
        <title>Dasania phycosphaerae sp. nov., isolated from particulate material of the south coast of Korea.</title>
        <authorList>
            <person name="Jiang Y."/>
        </authorList>
    </citation>
    <scope>NUCLEOTIDE SEQUENCE [LARGE SCALE GENOMIC DNA]</scope>
    <source>
        <strain evidence="2 3">GY-19</strain>
    </source>
</reference>
<dbReference type="Gene3D" id="3.30.870.10">
    <property type="entry name" value="Endonuclease Chain A"/>
    <property type="match status" value="2"/>
</dbReference>
<name>A0A9J6RKG6_9GAMM</name>
<accession>A0A9J6RKG6</accession>
<dbReference type="InterPro" id="IPR025202">
    <property type="entry name" value="PLD-like_dom"/>
</dbReference>
<dbReference type="CDD" id="cd09110">
    <property type="entry name" value="PLDc_CLS_1"/>
    <property type="match status" value="1"/>
</dbReference>
<dbReference type="GO" id="GO:0016020">
    <property type="term" value="C:membrane"/>
    <property type="evidence" value="ECO:0007669"/>
    <property type="project" value="TreeGrafter"/>
</dbReference>
<dbReference type="GO" id="GO:0008808">
    <property type="term" value="F:cardiolipin synthase activity"/>
    <property type="evidence" value="ECO:0007669"/>
    <property type="project" value="TreeGrafter"/>
</dbReference>